<evidence type="ECO:0000313" key="11">
    <source>
        <dbReference type="Proteomes" id="UP001062443"/>
    </source>
</evidence>
<evidence type="ECO:0000256" key="7">
    <source>
        <dbReference type="ARBA" id="ARBA00022840"/>
    </source>
</evidence>
<keyword evidence="8" id="KW-1133">Transmembrane helix</keyword>
<name>A0ABQ0QK95_9PROT</name>
<dbReference type="RefSeq" id="WP_068172649.1">
    <property type="nucleotide sequence ID" value="NZ_BAQB01000022.1"/>
</dbReference>
<evidence type="ECO:0000256" key="8">
    <source>
        <dbReference type="SAM" id="Phobius"/>
    </source>
</evidence>
<evidence type="ECO:0000256" key="4">
    <source>
        <dbReference type="ARBA" id="ARBA00022679"/>
    </source>
</evidence>
<evidence type="ECO:0000256" key="1">
    <source>
        <dbReference type="ARBA" id="ARBA00000085"/>
    </source>
</evidence>
<dbReference type="InterPro" id="IPR011495">
    <property type="entry name" value="Sig_transdc_His_kin_sub2_dim/P"/>
</dbReference>
<comment type="catalytic activity">
    <reaction evidence="1">
        <text>ATP + protein L-histidine = ADP + protein N-phospho-L-histidine.</text>
        <dbReference type="EC" id="2.7.13.3"/>
    </reaction>
</comment>
<dbReference type="PANTHER" id="PTHR41523:SF8">
    <property type="entry name" value="ETHYLENE RESPONSE SENSOR PROTEIN"/>
    <property type="match status" value="1"/>
</dbReference>
<dbReference type="PANTHER" id="PTHR41523">
    <property type="entry name" value="TWO-COMPONENT SYSTEM SENSOR PROTEIN"/>
    <property type="match status" value="1"/>
</dbReference>
<sequence>MIKKNYFDSFNQEYKIFLLSKQTENNWVLIIHKYNKIDRNYSNILLENISIIFTIIFIEMMVGLVFAKDFLIHPLEKLSQSVSEWHKGQKFISNRNRYIPSEIRQLERSFLRAIRHLKIREEKLKKSTNYQEHLIHEIHHRVKNNLQIIASLLNLHANRVKSLDAREEFHLVRDRVRAISMMHHHLYESDQKNHLKSDIFIPELANSILISHNQKSKERFDIHYDIDDILIPTTQSSPITLIITEIISNHSHYTRPYDGSGAIFISFKYERQAHIKHNVALTLTDNRTEHTAKELSTHHQDGIGRQLIRGFARQLHADLTIEHDESTTYRLTFLLAPLEMIPPTVARRTLSERGTLS</sequence>
<keyword evidence="6" id="KW-0418">Kinase</keyword>
<evidence type="ECO:0000259" key="9">
    <source>
        <dbReference type="Pfam" id="PF07568"/>
    </source>
</evidence>
<evidence type="ECO:0000256" key="6">
    <source>
        <dbReference type="ARBA" id="ARBA00022777"/>
    </source>
</evidence>
<keyword evidence="5" id="KW-0547">Nucleotide-binding</keyword>
<keyword evidence="3" id="KW-0597">Phosphoprotein</keyword>
<feature type="domain" description="Signal transduction histidine kinase subgroup 2 dimerisation and phosphoacceptor" evidence="9">
    <location>
        <begin position="137"/>
        <end position="210"/>
    </location>
</feature>
<evidence type="ECO:0000313" key="10">
    <source>
        <dbReference type="EMBL" id="GBR47742.1"/>
    </source>
</evidence>
<reference evidence="10" key="1">
    <citation type="submission" date="2013-04" db="EMBL/GenBank/DDBJ databases">
        <title>The genome sequencing project of 58 acetic acid bacteria.</title>
        <authorList>
            <person name="Okamoto-Kainuma A."/>
            <person name="Ishikawa M."/>
            <person name="Umino S."/>
            <person name="Koizumi Y."/>
            <person name="Shiwa Y."/>
            <person name="Yoshikawa H."/>
            <person name="Matsutani M."/>
            <person name="Matsushita K."/>
        </authorList>
    </citation>
    <scope>NUCLEOTIDE SEQUENCE</scope>
    <source>
        <strain evidence="10">NBRC 106556</strain>
    </source>
</reference>
<gene>
    <name evidence="10" type="ORF">AA106556_1560</name>
</gene>
<keyword evidence="8" id="KW-0812">Transmembrane</keyword>
<feature type="transmembrane region" description="Helical" evidence="8">
    <location>
        <begin position="49"/>
        <end position="67"/>
    </location>
</feature>
<dbReference type="InterPro" id="IPR036890">
    <property type="entry name" value="HATPase_C_sf"/>
</dbReference>
<organism evidence="10 11">
    <name type="scientific">Neokomagataea tanensis NBRC 106556</name>
    <dbReference type="NCBI Taxonomy" id="1223519"/>
    <lineage>
        <taxon>Bacteria</taxon>
        <taxon>Pseudomonadati</taxon>
        <taxon>Pseudomonadota</taxon>
        <taxon>Alphaproteobacteria</taxon>
        <taxon>Acetobacterales</taxon>
        <taxon>Acetobacteraceae</taxon>
        <taxon>Neokomagataea</taxon>
    </lineage>
</organism>
<dbReference type="EC" id="2.7.13.3" evidence="2"/>
<keyword evidence="8" id="KW-0472">Membrane</keyword>
<protein>
    <recommendedName>
        <fullName evidence="2">histidine kinase</fullName>
        <ecNumber evidence="2">2.7.13.3</ecNumber>
    </recommendedName>
</protein>
<keyword evidence="7" id="KW-0067">ATP-binding</keyword>
<keyword evidence="4" id="KW-0808">Transferase</keyword>
<dbReference type="EMBL" id="BAQB01000022">
    <property type="protein sequence ID" value="GBR47742.1"/>
    <property type="molecule type" value="Genomic_DNA"/>
</dbReference>
<comment type="caution">
    <text evidence="10">The sequence shown here is derived from an EMBL/GenBank/DDBJ whole genome shotgun (WGS) entry which is preliminary data.</text>
</comment>
<dbReference type="Pfam" id="PF07568">
    <property type="entry name" value="HisKA_2"/>
    <property type="match status" value="1"/>
</dbReference>
<dbReference type="Proteomes" id="UP001062443">
    <property type="component" value="Unassembled WGS sequence"/>
</dbReference>
<dbReference type="Gene3D" id="3.30.565.10">
    <property type="entry name" value="Histidine kinase-like ATPase, C-terminal domain"/>
    <property type="match status" value="1"/>
</dbReference>
<accession>A0ABQ0QK95</accession>
<dbReference type="Gene3D" id="3.30.450.20">
    <property type="entry name" value="PAS domain"/>
    <property type="match status" value="1"/>
</dbReference>
<proteinExistence type="predicted"/>
<evidence type="ECO:0000256" key="5">
    <source>
        <dbReference type="ARBA" id="ARBA00022741"/>
    </source>
</evidence>
<evidence type="ECO:0000256" key="3">
    <source>
        <dbReference type="ARBA" id="ARBA00022553"/>
    </source>
</evidence>
<evidence type="ECO:0000256" key="2">
    <source>
        <dbReference type="ARBA" id="ARBA00012438"/>
    </source>
</evidence>
<keyword evidence="11" id="KW-1185">Reference proteome</keyword>